<evidence type="ECO:0000256" key="4">
    <source>
        <dbReference type="ARBA" id="ARBA00022806"/>
    </source>
</evidence>
<feature type="binding site" evidence="10">
    <location>
        <begin position="27"/>
        <end position="34"/>
    </location>
    <ligand>
        <name>ATP</name>
        <dbReference type="ChEBI" id="CHEBI:30616"/>
    </ligand>
</feature>
<feature type="domain" description="UvrD-like helicase C-terminal" evidence="12">
    <location>
        <begin position="287"/>
        <end position="556"/>
    </location>
</feature>
<evidence type="ECO:0000259" key="11">
    <source>
        <dbReference type="PROSITE" id="PS51198"/>
    </source>
</evidence>
<evidence type="ECO:0000259" key="12">
    <source>
        <dbReference type="PROSITE" id="PS51217"/>
    </source>
</evidence>
<dbReference type="AlphaFoldDB" id="A0A1F6NXA4"/>
<evidence type="ECO:0000313" key="13">
    <source>
        <dbReference type="EMBL" id="OGH88545.1"/>
    </source>
</evidence>
<keyword evidence="2 10" id="KW-0547">Nucleotide-binding</keyword>
<evidence type="ECO:0000256" key="3">
    <source>
        <dbReference type="ARBA" id="ARBA00022801"/>
    </source>
</evidence>
<keyword evidence="3 10" id="KW-0378">Hydrolase</keyword>
<sequence>MINFEQELNEEQLNVVKNGDGPCLVLAGAGSGKTRTITYRVAYLLEKGVPPENILLVTFTNRAAHEMIERVQTLTGTEQPLPWSGTFHHIANKILRQYSTHLGYKNNFTVLDADDSQALIKLCIKEFKTTDRFPSAKVVSAIISFSRNSQKDIETTIEEKFSAWWHLSSTIRDVYSRYEQKKKEGNVMDFDDLLINLGLLLNIQGIQEKFSNQFKYILVDEYQDTNKLQASIIDKLAKIHRNILVVGDDAQSIYSFRAADIKNILNFEEKYPEAKIFRLETNYRSHQEILSLANDIISNNRHQYPKQLKAIKAEGIKPHLYPKNDQSDEAEFVVKQIKNLIEKGTSAHDIAILFRAAHHSQMLEMELAKAGILYDYRGGLRFFDRAHIKDVLSYLRILNNLADTAAWLRVLLREEGIGPTAANKIINAVQKLEKVEDLKQLGEMLGGKAQLGFNNFLKIFEVLLEAYIPENNPGDLVDAIVNSRYSDYLATEYTDSEDRKKDLEQMAIFAAKHKNLTSFLTEASLQESFAKPAVINLKPAEQQKRLVLSTIHQAKGLEWEAVFIINVANDAFPNSRSASEPNGLEEERRLLYVAITRAKKHLTLTYPMSTESWGATAGPSIFLTEISPELIDDHHLLSYKSTVFDKSDGEIQYIPEEDDRPIKIKPGSFLRDLDDL</sequence>
<comment type="caution">
    <text evidence="13">The sequence shown here is derived from an EMBL/GenBank/DDBJ whole genome shotgun (WGS) entry which is preliminary data.</text>
</comment>
<dbReference type="InterPro" id="IPR013986">
    <property type="entry name" value="DExx_box_DNA_helicase_dom_sf"/>
</dbReference>
<comment type="catalytic activity">
    <reaction evidence="9">
        <text>ATP + H2O = ADP + phosphate + H(+)</text>
        <dbReference type="Rhea" id="RHEA:13065"/>
        <dbReference type="ChEBI" id="CHEBI:15377"/>
        <dbReference type="ChEBI" id="CHEBI:15378"/>
        <dbReference type="ChEBI" id="CHEBI:30616"/>
        <dbReference type="ChEBI" id="CHEBI:43474"/>
        <dbReference type="ChEBI" id="CHEBI:456216"/>
        <dbReference type="EC" id="5.6.2.4"/>
    </reaction>
</comment>
<dbReference type="PROSITE" id="PS51217">
    <property type="entry name" value="UVRD_HELICASE_CTER"/>
    <property type="match status" value="1"/>
</dbReference>
<dbReference type="EMBL" id="MFRC01000063">
    <property type="protein sequence ID" value="OGH88545.1"/>
    <property type="molecule type" value="Genomic_DNA"/>
</dbReference>
<evidence type="ECO:0000256" key="6">
    <source>
        <dbReference type="ARBA" id="ARBA00023235"/>
    </source>
</evidence>
<evidence type="ECO:0000256" key="1">
    <source>
        <dbReference type="ARBA" id="ARBA00009922"/>
    </source>
</evidence>
<dbReference type="SUPFAM" id="SSF52540">
    <property type="entry name" value="P-loop containing nucleoside triphosphate hydrolases"/>
    <property type="match status" value="1"/>
</dbReference>
<evidence type="ECO:0000313" key="14">
    <source>
        <dbReference type="Proteomes" id="UP000178490"/>
    </source>
</evidence>
<dbReference type="PANTHER" id="PTHR11070">
    <property type="entry name" value="UVRD / RECB / PCRA DNA HELICASE FAMILY MEMBER"/>
    <property type="match status" value="1"/>
</dbReference>
<dbReference type="InterPro" id="IPR027417">
    <property type="entry name" value="P-loop_NTPase"/>
</dbReference>
<name>A0A1F6NXA4_9BACT</name>
<keyword evidence="4 10" id="KW-0347">Helicase</keyword>
<dbReference type="GO" id="GO:0005829">
    <property type="term" value="C:cytosol"/>
    <property type="evidence" value="ECO:0007669"/>
    <property type="project" value="TreeGrafter"/>
</dbReference>
<comment type="similarity">
    <text evidence="1">Belongs to the helicase family. UvrD subfamily.</text>
</comment>
<evidence type="ECO:0000256" key="9">
    <source>
        <dbReference type="ARBA" id="ARBA00048988"/>
    </source>
</evidence>
<dbReference type="Gene3D" id="1.10.486.10">
    <property type="entry name" value="PCRA, domain 4"/>
    <property type="match status" value="1"/>
</dbReference>
<evidence type="ECO:0000256" key="8">
    <source>
        <dbReference type="ARBA" id="ARBA00034808"/>
    </source>
</evidence>
<proteinExistence type="inferred from homology"/>
<dbReference type="Gene3D" id="1.10.10.160">
    <property type="match status" value="1"/>
</dbReference>
<protein>
    <recommendedName>
        <fullName evidence="8">DNA 3'-5' helicase</fullName>
        <ecNumber evidence="8">5.6.2.4</ecNumber>
    </recommendedName>
</protein>
<dbReference type="Pfam" id="PF13361">
    <property type="entry name" value="UvrD_C"/>
    <property type="match status" value="1"/>
</dbReference>
<evidence type="ECO:0000256" key="7">
    <source>
        <dbReference type="ARBA" id="ARBA00034617"/>
    </source>
</evidence>
<dbReference type="GO" id="GO:0043138">
    <property type="term" value="F:3'-5' DNA helicase activity"/>
    <property type="evidence" value="ECO:0007669"/>
    <property type="project" value="UniProtKB-EC"/>
</dbReference>
<keyword evidence="6" id="KW-0413">Isomerase</keyword>
<dbReference type="InterPro" id="IPR014017">
    <property type="entry name" value="DNA_helicase_UvrD-like_C"/>
</dbReference>
<dbReference type="GO" id="GO:0016887">
    <property type="term" value="F:ATP hydrolysis activity"/>
    <property type="evidence" value="ECO:0007669"/>
    <property type="project" value="RHEA"/>
</dbReference>
<keyword evidence="5 10" id="KW-0067">ATP-binding</keyword>
<feature type="domain" description="UvrD-like helicase ATP-binding" evidence="11">
    <location>
        <begin position="6"/>
        <end position="286"/>
    </location>
</feature>
<reference evidence="13 14" key="1">
    <citation type="journal article" date="2016" name="Nat. Commun.">
        <title>Thousands of microbial genomes shed light on interconnected biogeochemical processes in an aquifer system.</title>
        <authorList>
            <person name="Anantharaman K."/>
            <person name="Brown C.T."/>
            <person name="Hug L.A."/>
            <person name="Sharon I."/>
            <person name="Castelle C.J."/>
            <person name="Probst A.J."/>
            <person name="Thomas B.C."/>
            <person name="Singh A."/>
            <person name="Wilkins M.J."/>
            <person name="Karaoz U."/>
            <person name="Brodie E.L."/>
            <person name="Williams K.H."/>
            <person name="Hubbard S.S."/>
            <person name="Banfield J.F."/>
        </authorList>
    </citation>
    <scope>NUCLEOTIDE SEQUENCE [LARGE SCALE GENOMIC DNA]</scope>
</reference>
<dbReference type="CDD" id="cd17932">
    <property type="entry name" value="DEXQc_UvrD"/>
    <property type="match status" value="1"/>
</dbReference>
<evidence type="ECO:0000256" key="5">
    <source>
        <dbReference type="ARBA" id="ARBA00022840"/>
    </source>
</evidence>
<comment type="catalytic activity">
    <reaction evidence="7">
        <text>Couples ATP hydrolysis with the unwinding of duplex DNA by translocating in the 3'-5' direction.</text>
        <dbReference type="EC" id="5.6.2.4"/>
    </reaction>
</comment>
<evidence type="ECO:0000256" key="10">
    <source>
        <dbReference type="PROSITE-ProRule" id="PRU00560"/>
    </source>
</evidence>
<dbReference type="Gene3D" id="3.40.50.300">
    <property type="entry name" value="P-loop containing nucleotide triphosphate hydrolases"/>
    <property type="match status" value="2"/>
</dbReference>
<dbReference type="PROSITE" id="PS51198">
    <property type="entry name" value="UVRD_HELICASE_ATP_BIND"/>
    <property type="match status" value="1"/>
</dbReference>
<dbReference type="Pfam" id="PF00580">
    <property type="entry name" value="UvrD-helicase"/>
    <property type="match status" value="1"/>
</dbReference>
<dbReference type="PANTHER" id="PTHR11070:SF3">
    <property type="entry name" value="DNA 3'-5' HELICASE"/>
    <property type="match status" value="1"/>
</dbReference>
<gene>
    <name evidence="13" type="ORF">A2537_00210</name>
</gene>
<accession>A0A1F6NXA4</accession>
<dbReference type="CDD" id="cd18807">
    <property type="entry name" value="SF1_C_UvrD"/>
    <property type="match status" value="1"/>
</dbReference>
<evidence type="ECO:0000256" key="2">
    <source>
        <dbReference type="ARBA" id="ARBA00022741"/>
    </source>
</evidence>
<dbReference type="GO" id="GO:0000725">
    <property type="term" value="P:recombinational repair"/>
    <property type="evidence" value="ECO:0007669"/>
    <property type="project" value="TreeGrafter"/>
</dbReference>
<organism evidence="13 14">
    <name type="scientific">Candidatus Magasanikbacteria bacterium RIFOXYD2_FULL_36_9</name>
    <dbReference type="NCBI Taxonomy" id="1798707"/>
    <lineage>
        <taxon>Bacteria</taxon>
        <taxon>Candidatus Magasanikiibacteriota</taxon>
    </lineage>
</organism>
<dbReference type="InterPro" id="IPR014016">
    <property type="entry name" value="UvrD-like_ATP-bd"/>
</dbReference>
<dbReference type="GO" id="GO:0005524">
    <property type="term" value="F:ATP binding"/>
    <property type="evidence" value="ECO:0007669"/>
    <property type="project" value="UniProtKB-UniRule"/>
</dbReference>
<dbReference type="EC" id="5.6.2.4" evidence="8"/>
<dbReference type="Proteomes" id="UP000178490">
    <property type="component" value="Unassembled WGS sequence"/>
</dbReference>
<dbReference type="GO" id="GO:0003677">
    <property type="term" value="F:DNA binding"/>
    <property type="evidence" value="ECO:0007669"/>
    <property type="project" value="InterPro"/>
</dbReference>
<dbReference type="InterPro" id="IPR000212">
    <property type="entry name" value="DNA_helicase_UvrD/REP"/>
</dbReference>